<dbReference type="SUPFAM" id="SSF109709">
    <property type="entry name" value="KorB DNA-binding domain-like"/>
    <property type="match status" value="1"/>
</dbReference>
<dbReference type="RefSeq" id="WP_305471756.1">
    <property type="nucleotide sequence ID" value="NZ_JAUYVT010000004.1"/>
</dbReference>
<gene>
    <name evidence="1" type="ORF">Q8W34_07520</name>
</gene>
<organism evidence="1 2">
    <name type="scientific">Pseudoalteromonas marina</name>
    <dbReference type="NCBI Taxonomy" id="267375"/>
    <lineage>
        <taxon>Bacteria</taxon>
        <taxon>Pseudomonadati</taxon>
        <taxon>Pseudomonadota</taxon>
        <taxon>Gammaproteobacteria</taxon>
        <taxon>Alteromonadales</taxon>
        <taxon>Pseudoalteromonadaceae</taxon>
        <taxon>Pseudoalteromonas</taxon>
    </lineage>
</organism>
<dbReference type="Proteomes" id="UP001177212">
    <property type="component" value="Unassembled WGS sequence"/>
</dbReference>
<evidence type="ECO:0000313" key="1">
    <source>
        <dbReference type="EMBL" id="MDP2564479.1"/>
    </source>
</evidence>
<dbReference type="Gene3D" id="1.10.10.2830">
    <property type="match status" value="1"/>
</dbReference>
<reference evidence="1" key="1">
    <citation type="submission" date="2023-07" db="EMBL/GenBank/DDBJ databases">
        <title>Genome content predicts the carbon catabolic preferences of heterotrophic bacteria.</title>
        <authorList>
            <person name="Gralka M."/>
        </authorList>
    </citation>
    <scope>NUCLEOTIDE SEQUENCE</scope>
    <source>
        <strain evidence="1">4G09</strain>
    </source>
</reference>
<name>A0ABT9FCR4_9GAMM</name>
<comment type="caution">
    <text evidence="1">The sequence shown here is derived from an EMBL/GenBank/DDBJ whole genome shotgun (WGS) entry which is preliminary data.</text>
</comment>
<protein>
    <submittedName>
        <fullName evidence="1">Uncharacterized protein</fullName>
    </submittedName>
</protein>
<evidence type="ECO:0000313" key="2">
    <source>
        <dbReference type="Proteomes" id="UP001177212"/>
    </source>
</evidence>
<sequence>MTLQVTQHSLALENVTSITKIKTILKKDDKRKTDISRTDVWALALHTLTYSDQYDLRLKLNAKYYEQQHVKNTINAISIAYMNGEKVEPISISFIDGKPTVTGGFKRYKAAVIAQAKMKNVLNIPVLDVGNNASDILKKVLTSNNVEQLSSVELGTIYYSLLENGTSEREIANMYSIQVREVKACVATLSAPQEIKEMLINKQISDSQWRSMVSNYGEGKALSIAIDTAQGNAKVTPSNIKKAQGIAKDPNRIGTKELNNQLVTGFKELSSKLKSADINEKGETVLTLNKTDVTMLEKLEELISLSKID</sequence>
<dbReference type="EMBL" id="JAUYVT010000004">
    <property type="protein sequence ID" value="MDP2564479.1"/>
    <property type="molecule type" value="Genomic_DNA"/>
</dbReference>
<accession>A0ABT9FCR4</accession>
<keyword evidence="2" id="KW-1185">Reference proteome</keyword>
<proteinExistence type="predicted"/>